<organism evidence="2 3">
    <name type="scientific">Edaphochlamys debaryana</name>
    <dbReference type="NCBI Taxonomy" id="47281"/>
    <lineage>
        <taxon>Eukaryota</taxon>
        <taxon>Viridiplantae</taxon>
        <taxon>Chlorophyta</taxon>
        <taxon>core chlorophytes</taxon>
        <taxon>Chlorophyceae</taxon>
        <taxon>CS clade</taxon>
        <taxon>Chlamydomonadales</taxon>
        <taxon>Chlamydomonadales incertae sedis</taxon>
        <taxon>Edaphochlamys</taxon>
    </lineage>
</organism>
<dbReference type="AlphaFoldDB" id="A0A835Y428"/>
<reference evidence="2" key="1">
    <citation type="journal article" date="2020" name="bioRxiv">
        <title>Comparative genomics of Chlamydomonas.</title>
        <authorList>
            <person name="Craig R.J."/>
            <person name="Hasan A.R."/>
            <person name="Ness R.W."/>
            <person name="Keightley P.D."/>
        </authorList>
    </citation>
    <scope>NUCLEOTIDE SEQUENCE</scope>
    <source>
        <strain evidence="2">CCAP 11/70</strain>
    </source>
</reference>
<dbReference type="Proteomes" id="UP000612055">
    <property type="component" value="Unassembled WGS sequence"/>
</dbReference>
<accession>A0A835Y428</accession>
<evidence type="ECO:0000313" key="3">
    <source>
        <dbReference type="Proteomes" id="UP000612055"/>
    </source>
</evidence>
<proteinExistence type="predicted"/>
<evidence type="ECO:0000313" key="2">
    <source>
        <dbReference type="EMBL" id="KAG2495558.1"/>
    </source>
</evidence>
<comment type="caution">
    <text evidence="2">The sequence shown here is derived from an EMBL/GenBank/DDBJ whole genome shotgun (WGS) entry which is preliminary data.</text>
</comment>
<name>A0A835Y428_9CHLO</name>
<keyword evidence="3" id="KW-1185">Reference proteome</keyword>
<dbReference type="EMBL" id="JAEHOE010000023">
    <property type="protein sequence ID" value="KAG2495558.1"/>
    <property type="molecule type" value="Genomic_DNA"/>
</dbReference>
<gene>
    <name evidence="2" type="ORF">HYH03_006158</name>
</gene>
<feature type="region of interest" description="Disordered" evidence="1">
    <location>
        <begin position="1"/>
        <end position="57"/>
    </location>
</feature>
<sequence>MAAASQPAALQRLPPPVGPSRRPQPLQPWWREKGVSWRQHGTARQQAASARGGLSNVSIGRDSPQRFLIWTSPISEAGGWGLSSVPRL</sequence>
<protein>
    <submittedName>
        <fullName evidence="2">Uncharacterized protein</fullName>
    </submittedName>
</protein>
<evidence type="ECO:0000256" key="1">
    <source>
        <dbReference type="SAM" id="MobiDB-lite"/>
    </source>
</evidence>